<keyword evidence="7" id="KW-0449">Lipoprotein</keyword>
<dbReference type="Gene3D" id="3.40.190.10">
    <property type="entry name" value="Periplasmic binding protein-like II"/>
    <property type="match status" value="2"/>
</dbReference>
<evidence type="ECO:0000256" key="2">
    <source>
        <dbReference type="ARBA" id="ARBA00008520"/>
    </source>
</evidence>
<dbReference type="InterPro" id="IPR006059">
    <property type="entry name" value="SBP"/>
</dbReference>
<dbReference type="EMBL" id="JADIMT010000096">
    <property type="protein sequence ID" value="MBO8437005.1"/>
    <property type="molecule type" value="Genomic_DNA"/>
</dbReference>
<organism evidence="9 10">
    <name type="scientific">Candidatus Ornithospirochaeta stercoripullorum</name>
    <dbReference type="NCBI Taxonomy" id="2840899"/>
    <lineage>
        <taxon>Bacteria</taxon>
        <taxon>Pseudomonadati</taxon>
        <taxon>Spirochaetota</taxon>
        <taxon>Spirochaetia</taxon>
        <taxon>Spirochaetales</taxon>
        <taxon>Spirochaetaceae</taxon>
        <taxon>Spirochaetaceae incertae sedis</taxon>
        <taxon>Candidatus Ornithospirochaeta</taxon>
    </lineage>
</organism>
<evidence type="ECO:0000313" key="10">
    <source>
        <dbReference type="Proteomes" id="UP000823615"/>
    </source>
</evidence>
<dbReference type="InterPro" id="IPR050490">
    <property type="entry name" value="Bact_solute-bd_prot1"/>
</dbReference>
<reference evidence="9" key="2">
    <citation type="journal article" date="2021" name="PeerJ">
        <title>Extensive microbial diversity within the chicken gut microbiome revealed by metagenomics and culture.</title>
        <authorList>
            <person name="Gilroy R."/>
            <person name="Ravi A."/>
            <person name="Getino M."/>
            <person name="Pursley I."/>
            <person name="Horton D.L."/>
            <person name="Alikhan N.F."/>
            <person name="Baker D."/>
            <person name="Gharbi K."/>
            <person name="Hall N."/>
            <person name="Watson M."/>
            <person name="Adriaenssens E.M."/>
            <person name="Foster-Nyarko E."/>
            <person name="Jarju S."/>
            <person name="Secka A."/>
            <person name="Antonio M."/>
            <person name="Oren A."/>
            <person name="Chaudhuri R.R."/>
            <person name="La Ragione R."/>
            <person name="Hildebrand F."/>
            <person name="Pallen M.J."/>
        </authorList>
    </citation>
    <scope>NUCLEOTIDE SEQUENCE</scope>
    <source>
        <strain evidence="9">7293</strain>
    </source>
</reference>
<evidence type="ECO:0000256" key="6">
    <source>
        <dbReference type="ARBA" id="ARBA00023139"/>
    </source>
</evidence>
<keyword evidence="4 8" id="KW-0732">Signal</keyword>
<feature type="chain" id="PRO_5039112075" evidence="8">
    <location>
        <begin position="23"/>
        <end position="526"/>
    </location>
</feature>
<dbReference type="GO" id="GO:0042597">
    <property type="term" value="C:periplasmic space"/>
    <property type="evidence" value="ECO:0007669"/>
    <property type="project" value="UniProtKB-SubCell"/>
</dbReference>
<dbReference type="PANTHER" id="PTHR43649">
    <property type="entry name" value="ARABINOSE-BINDING PROTEIN-RELATED"/>
    <property type="match status" value="1"/>
</dbReference>
<sequence>MKKVKGFLLVVLALLIAMPMFAGGSSETKQAAGTPEDPVSIDLWFGAAITEAGMIPEDWVGYDIIRNELGIDLHLTMLPSNESDQDVRIQAAGAANELPDIFMVRRPVLVNLVEQGLVAQVDDCFDKMPHRTSLIYDENAIAHATVDGNVYGFASPGAIVRNEGLLVRKDWLDKLGLEVPTTLDEFMEVARAFTFDDPDGNGRDDTYGYGAFVETDATLKGYPGSRLWPIMGAFGVEGLWSFDSATAGLSIYKPEFYDFMVALKEMCDEGIIDPNWLSYKKDDFRAAWKQGRFGMMYEQNAAYAATANYAPFDANFPDGEWIVIDAITGPEGHASIGAYDMNYRIYAVSQKAADNGKLDKICELLEWMSSDEGYYLLGWGQEGINYVFDENGIPVAGDLGDNAFTGSKGQVVTQLRNLVFYNSDVELTSRYPTYVTEVSGKTMSALTTLREMQAMKWTNAIGSGTMPTPNADVQRFYDQSLAEFLTGAKELTPENWQAFIDQFNSIGGKAWNDEGIAKMQADGLIH</sequence>
<keyword evidence="5" id="KW-0472">Membrane</keyword>
<name>A0A9D9E330_9SPIO</name>
<comment type="caution">
    <text evidence="9">The sequence shown here is derived from an EMBL/GenBank/DDBJ whole genome shotgun (WGS) entry which is preliminary data.</text>
</comment>
<keyword evidence="3" id="KW-1003">Cell membrane</keyword>
<dbReference type="Proteomes" id="UP000823615">
    <property type="component" value="Unassembled WGS sequence"/>
</dbReference>
<evidence type="ECO:0000256" key="8">
    <source>
        <dbReference type="SAM" id="SignalP"/>
    </source>
</evidence>
<dbReference type="PANTHER" id="PTHR43649:SF33">
    <property type="entry name" value="POLYGALACTURONAN_RHAMNOGALACTURONAN-BINDING PROTEIN YTCQ"/>
    <property type="match status" value="1"/>
</dbReference>
<evidence type="ECO:0000256" key="7">
    <source>
        <dbReference type="ARBA" id="ARBA00023288"/>
    </source>
</evidence>
<dbReference type="AlphaFoldDB" id="A0A9D9E330"/>
<dbReference type="SUPFAM" id="SSF53850">
    <property type="entry name" value="Periplasmic binding protein-like II"/>
    <property type="match status" value="1"/>
</dbReference>
<evidence type="ECO:0000256" key="5">
    <source>
        <dbReference type="ARBA" id="ARBA00023136"/>
    </source>
</evidence>
<proteinExistence type="inferred from homology"/>
<evidence type="ECO:0000256" key="4">
    <source>
        <dbReference type="ARBA" id="ARBA00022729"/>
    </source>
</evidence>
<gene>
    <name evidence="9" type="ORF">IAA97_08510</name>
</gene>
<evidence type="ECO:0000256" key="3">
    <source>
        <dbReference type="ARBA" id="ARBA00022475"/>
    </source>
</evidence>
<feature type="signal peptide" evidence="8">
    <location>
        <begin position="1"/>
        <end position="22"/>
    </location>
</feature>
<protein>
    <submittedName>
        <fullName evidence="9">Extracellular solute-binding protein</fullName>
    </submittedName>
</protein>
<keyword evidence="6" id="KW-0564">Palmitate</keyword>
<reference evidence="9" key="1">
    <citation type="submission" date="2020-10" db="EMBL/GenBank/DDBJ databases">
        <authorList>
            <person name="Gilroy R."/>
        </authorList>
    </citation>
    <scope>NUCLEOTIDE SEQUENCE</scope>
    <source>
        <strain evidence="9">7293</strain>
    </source>
</reference>
<comment type="subcellular location">
    <subcellularLocation>
        <location evidence="1">Periplasm</location>
    </subcellularLocation>
</comment>
<dbReference type="Pfam" id="PF13416">
    <property type="entry name" value="SBP_bac_8"/>
    <property type="match status" value="1"/>
</dbReference>
<comment type="similarity">
    <text evidence="2">Belongs to the bacterial solute-binding protein 1 family.</text>
</comment>
<accession>A0A9D9E330</accession>
<evidence type="ECO:0000313" key="9">
    <source>
        <dbReference type="EMBL" id="MBO8437005.1"/>
    </source>
</evidence>
<evidence type="ECO:0000256" key="1">
    <source>
        <dbReference type="ARBA" id="ARBA00004418"/>
    </source>
</evidence>